<name>A0ABX1U0H9_9PROT</name>
<organism evidence="2 3">
    <name type="scientific">Candidatus Accumulibacter phosphatis</name>
    <dbReference type="NCBI Taxonomy" id="327160"/>
    <lineage>
        <taxon>Bacteria</taxon>
        <taxon>Pseudomonadati</taxon>
        <taxon>Pseudomonadota</taxon>
        <taxon>Betaproteobacteria</taxon>
        <taxon>Candidatus Accumulibacter</taxon>
    </lineage>
</organism>
<accession>A0ABX1U0H9</accession>
<proteinExistence type="predicted"/>
<gene>
    <name evidence="2" type="ORF">E4Q23_13520</name>
</gene>
<feature type="non-terminal residue" evidence="2">
    <location>
        <position position="1"/>
    </location>
</feature>
<dbReference type="Pfam" id="PF01610">
    <property type="entry name" value="DDE_Tnp_ISL3"/>
    <property type="match status" value="1"/>
</dbReference>
<reference evidence="2 3" key="1">
    <citation type="submission" date="2019-03" db="EMBL/GenBank/DDBJ databases">
        <title>Metabolic reconstructions from genomes of highly enriched 'Candidatus Accumulibacter' and 'Candidatus Competibacter' bioreactor populations.</title>
        <authorList>
            <person name="Annavajhala M.K."/>
            <person name="Welles L."/>
            <person name="Abbas B."/>
            <person name="Sorokin D."/>
            <person name="Park H."/>
            <person name="Van Loosdrecht M."/>
            <person name="Chandran K."/>
        </authorList>
    </citation>
    <scope>NUCLEOTIDE SEQUENCE [LARGE SCALE GENOMIC DNA]</scope>
    <source>
        <strain evidence="2 3">SBR_S</strain>
    </source>
</reference>
<evidence type="ECO:0000313" key="2">
    <source>
        <dbReference type="EMBL" id="NMQ28687.1"/>
    </source>
</evidence>
<evidence type="ECO:0000313" key="3">
    <source>
        <dbReference type="Proteomes" id="UP000749010"/>
    </source>
</evidence>
<protein>
    <submittedName>
        <fullName evidence="2">ISL3 family transposase</fullName>
    </submittedName>
</protein>
<sequence length="93" mass="10501">WLSWASRCRLEPFKRLGRTISKHLPGVLNGFNAGKHNGRVEAMNRSLQEARARARGYRRVENFIAMAYLIAGKLTHLPASPFAPFLPVPQETT</sequence>
<dbReference type="Proteomes" id="UP000749010">
    <property type="component" value="Unassembled WGS sequence"/>
</dbReference>
<dbReference type="InterPro" id="IPR002560">
    <property type="entry name" value="Transposase_DDE"/>
</dbReference>
<dbReference type="RefSeq" id="WP_211203757.1">
    <property type="nucleotide sequence ID" value="NZ_SPMY01000037.1"/>
</dbReference>
<keyword evidence="3" id="KW-1185">Reference proteome</keyword>
<evidence type="ECO:0000259" key="1">
    <source>
        <dbReference type="Pfam" id="PF01610"/>
    </source>
</evidence>
<feature type="domain" description="Transposase IS204/IS1001/IS1096/IS1165 DDE" evidence="1">
    <location>
        <begin position="1"/>
        <end position="66"/>
    </location>
</feature>
<comment type="caution">
    <text evidence="2">The sequence shown here is derived from an EMBL/GenBank/DDBJ whole genome shotgun (WGS) entry which is preliminary data.</text>
</comment>
<dbReference type="EMBL" id="SPMY01000037">
    <property type="protein sequence ID" value="NMQ28687.1"/>
    <property type="molecule type" value="Genomic_DNA"/>
</dbReference>